<gene>
    <name evidence="1" type="ORF">Q9312_02825</name>
</gene>
<organism evidence="1 2">
    <name type="scientific">Pleionea litopenaei</name>
    <dbReference type="NCBI Taxonomy" id="3070815"/>
    <lineage>
        <taxon>Bacteria</taxon>
        <taxon>Pseudomonadati</taxon>
        <taxon>Pseudomonadota</taxon>
        <taxon>Gammaproteobacteria</taxon>
        <taxon>Oceanospirillales</taxon>
        <taxon>Pleioneaceae</taxon>
        <taxon>Pleionea</taxon>
    </lineage>
</organism>
<reference evidence="1 2" key="1">
    <citation type="submission" date="2023-08" db="EMBL/GenBank/DDBJ databases">
        <title>Pleionea litopenaei sp. nov., isolated from stomach of juvenile Litopenaeus vannamei.</title>
        <authorList>
            <person name="Rho A.M."/>
            <person name="Hwang C.Y."/>
        </authorList>
    </citation>
    <scope>NUCLEOTIDE SEQUENCE [LARGE SCALE GENOMIC DNA]</scope>
    <source>
        <strain evidence="1 2">HL-JVS1</strain>
    </source>
</reference>
<dbReference type="KEGG" id="plei:Q9312_02825"/>
<sequence length="382" mass="43080">MYKHITCALFLFILLTLSSSAIGKKLYEFKGDRDLYICNGCTFDQMEEMIEEKNPILILDKPNPFPSQPFIREFTVHIMDVKRENFIRYNVEHNRAVNGWLYYHRLSDIEAQKPTFNMIKSDYLMKMATFNSLVSASAKQSDEEESVCESYGGPNFGLDSVFDTVGTAFDNAELNDLRAGYANQISQNHDDCLLCNTTGWSVSTPWFGAGLNYRDHAESWQREFPDGTVYYQFKPNATDGNIFTINLERSTFESSQILGRGQVVSNVTFNLSQFFSMENGVPVLNETFPTIGNACILRQLMEALEQRGYEVNVNGNGQAGWPFDINGNYQGCAGAQGYPTYVRVRLWPTGCVKTGVHVTCTWGRSVIPVAHQGPADLCEAFL</sequence>
<dbReference type="EMBL" id="CP133548">
    <property type="protein sequence ID" value="WMS87868.1"/>
    <property type="molecule type" value="Genomic_DNA"/>
</dbReference>
<dbReference type="RefSeq" id="WP_309203026.1">
    <property type="nucleotide sequence ID" value="NZ_CP133548.1"/>
</dbReference>
<keyword evidence="2" id="KW-1185">Reference proteome</keyword>
<evidence type="ECO:0000313" key="2">
    <source>
        <dbReference type="Proteomes" id="UP001239782"/>
    </source>
</evidence>
<proteinExistence type="predicted"/>
<protein>
    <submittedName>
        <fullName evidence="1">Uncharacterized protein</fullName>
    </submittedName>
</protein>
<evidence type="ECO:0000313" key="1">
    <source>
        <dbReference type="EMBL" id="WMS87868.1"/>
    </source>
</evidence>
<accession>A0AA51RUT1</accession>
<dbReference type="Proteomes" id="UP001239782">
    <property type="component" value="Chromosome"/>
</dbReference>
<name>A0AA51RUT1_9GAMM</name>
<dbReference type="AlphaFoldDB" id="A0AA51RUT1"/>